<dbReference type="Proteomes" id="UP000527860">
    <property type="component" value="Unassembled WGS sequence"/>
</dbReference>
<proteinExistence type="inferred from homology"/>
<evidence type="ECO:0000256" key="6">
    <source>
        <dbReference type="ARBA" id="ARBA00032875"/>
    </source>
</evidence>
<dbReference type="NCBIfam" id="TIGR01217">
    <property type="entry name" value="ac_ac_CoA_syn"/>
    <property type="match status" value="1"/>
</dbReference>
<dbReference type="Pfam" id="PF00501">
    <property type="entry name" value="AMP-binding"/>
    <property type="match status" value="1"/>
</dbReference>
<dbReference type="InterPro" id="IPR042099">
    <property type="entry name" value="ANL_N_sf"/>
</dbReference>
<dbReference type="PANTHER" id="PTHR42921">
    <property type="entry name" value="ACETOACETYL-COA SYNTHETASE"/>
    <property type="match status" value="1"/>
</dbReference>
<dbReference type="Pfam" id="PF16177">
    <property type="entry name" value="ACAS_N"/>
    <property type="match status" value="1"/>
</dbReference>
<comment type="caution">
    <text evidence="10">The sequence shown here is derived from an EMBL/GenBank/DDBJ whole genome shotgun (WGS) entry which is preliminary data.</text>
</comment>
<keyword evidence="3 10" id="KW-0436">Ligase</keyword>
<dbReference type="InterPro" id="IPR005914">
    <property type="entry name" value="Acac_CoA_synth"/>
</dbReference>
<sequence>MNERQPGMIAASIVWEPSERRVSESNIKKFSDQIGIPFEPYENLHRWSIEQPEAFWSTVWDFAGIIGDKGETILLPAEDDGMLGAKWFPEADINLAENLLRGNDSRIAVYEANEHGVQKGVKMSELRSMVAKAQEGLRKLGVEKGDRVAGIVKNDLQSLVSLLATASLGAVWSSCSPDFGGKGIIDRIGQVQPKVLIAVLEYEYNGKSFNVRENIMAVSDELESVSAVVSLSETTDFALNSDVQLSTWCELLANDMEEPTFTRVPFNHPLYILYTSGTTGLPKCIVHSVGGVLLQHVKEHQLHCDVKKDDILSWYTSTSWMMYPWLVSGLASEASIVVYDGAPILKNRNSILWEIAEEIGITHFGTSPKYLATLEKCGYEPGENNDLSALKALMTTGAPLIGEQYDWVYDKIKEDLLLESISGGTEIIGCFFMGTPIHPVIRGEITCKALGMAVEILDDAGSSVIEEKGELVCTQGFPSMPLTFWGEGGDDRYFNTYFSKNEGIWTHGDLVKETREGTFIIYGRTDTVLNPGGVRIGTSEIYRIVEQMPQIKDSLVFGYPIENDEEVALCIMTENEGLDEEVVEEIRRNIRMKASPRHVPRRIYLVNEIPYTNNGKKVEGAVRSILHGQDVKNKASLANPGCLEEYLTLNKKNYF</sequence>
<reference evidence="10 11" key="2">
    <citation type="submission" date="2022-12" db="EMBL/GenBank/DDBJ databases">
        <title>Genome analysis and biological profiling of marine Salinicoccus roseus MOSEL-ME25.</title>
        <authorList>
            <person name="Mirza F.T."/>
            <person name="Xie Y."/>
            <person name="Shinwari Z.K."/>
        </authorList>
    </citation>
    <scope>NUCLEOTIDE SEQUENCE [LARGE SCALE GENOMIC DNA]</scope>
    <source>
        <strain evidence="10 11">MOSEL-ME25</strain>
    </source>
</reference>
<feature type="domain" description="AMP-binding enzyme C-terminal" evidence="8">
    <location>
        <begin position="544"/>
        <end position="616"/>
    </location>
</feature>
<dbReference type="NCBIfam" id="NF002937">
    <property type="entry name" value="PRK03584.1"/>
    <property type="match status" value="1"/>
</dbReference>
<keyword evidence="11" id="KW-1185">Reference proteome</keyword>
<feature type="domain" description="Acetyl-coenzyme A synthetase N-terminal" evidence="9">
    <location>
        <begin position="41"/>
        <end position="98"/>
    </location>
</feature>
<keyword evidence="4" id="KW-0547">Nucleotide-binding</keyword>
<evidence type="ECO:0000256" key="2">
    <source>
        <dbReference type="ARBA" id="ARBA00017625"/>
    </source>
</evidence>
<evidence type="ECO:0000256" key="3">
    <source>
        <dbReference type="ARBA" id="ARBA00022598"/>
    </source>
</evidence>
<dbReference type="SUPFAM" id="SSF56801">
    <property type="entry name" value="Acetyl-CoA synthetase-like"/>
    <property type="match status" value="1"/>
</dbReference>
<dbReference type="GO" id="GO:0030729">
    <property type="term" value="F:acetoacetate-CoA ligase activity"/>
    <property type="evidence" value="ECO:0007669"/>
    <property type="project" value="UniProtKB-EC"/>
</dbReference>
<comment type="similarity">
    <text evidence="1">Belongs to the ATP-dependent AMP-binding enzyme family.</text>
</comment>
<evidence type="ECO:0000256" key="4">
    <source>
        <dbReference type="ARBA" id="ARBA00022741"/>
    </source>
</evidence>
<accession>A0ABT4YI61</accession>
<evidence type="ECO:0000313" key="10">
    <source>
        <dbReference type="EMBL" id="MDB0580394.1"/>
    </source>
</evidence>
<dbReference type="InterPro" id="IPR025110">
    <property type="entry name" value="AMP-bd_C"/>
</dbReference>
<feature type="domain" description="AMP-dependent synthetase/ligase" evidence="7">
    <location>
        <begin position="123"/>
        <end position="473"/>
    </location>
</feature>
<keyword evidence="5" id="KW-0067">ATP-binding</keyword>
<dbReference type="PROSITE" id="PS00455">
    <property type="entry name" value="AMP_BINDING"/>
    <property type="match status" value="1"/>
</dbReference>
<protein>
    <recommendedName>
        <fullName evidence="2">Putative long chain fatty acid-CoA ligase VraA</fullName>
    </recommendedName>
    <alternativeName>
        <fullName evidence="6">Acyl-CoA synthetase</fullName>
    </alternativeName>
</protein>
<evidence type="ECO:0000256" key="1">
    <source>
        <dbReference type="ARBA" id="ARBA00006432"/>
    </source>
</evidence>
<dbReference type="PANTHER" id="PTHR42921:SF1">
    <property type="entry name" value="ACETOACETYL-COA SYNTHETASE"/>
    <property type="match status" value="1"/>
</dbReference>
<evidence type="ECO:0000259" key="9">
    <source>
        <dbReference type="Pfam" id="PF16177"/>
    </source>
</evidence>
<evidence type="ECO:0000256" key="5">
    <source>
        <dbReference type="ARBA" id="ARBA00022840"/>
    </source>
</evidence>
<evidence type="ECO:0000313" key="11">
    <source>
        <dbReference type="Proteomes" id="UP000527860"/>
    </source>
</evidence>
<dbReference type="Pfam" id="PF13193">
    <property type="entry name" value="AMP-binding_C"/>
    <property type="match status" value="1"/>
</dbReference>
<dbReference type="InterPro" id="IPR032387">
    <property type="entry name" value="ACAS_N"/>
</dbReference>
<dbReference type="Gene3D" id="3.30.300.30">
    <property type="match status" value="1"/>
</dbReference>
<evidence type="ECO:0000259" key="8">
    <source>
        <dbReference type="Pfam" id="PF13193"/>
    </source>
</evidence>
<dbReference type="InterPro" id="IPR000873">
    <property type="entry name" value="AMP-dep_synth/lig_dom"/>
</dbReference>
<name>A0ABT4YI61_9STAP</name>
<organism evidence="10 11">
    <name type="scientific">Salinicoccus roseus</name>
    <dbReference type="NCBI Taxonomy" id="45670"/>
    <lineage>
        <taxon>Bacteria</taxon>
        <taxon>Bacillati</taxon>
        <taxon>Bacillota</taxon>
        <taxon>Bacilli</taxon>
        <taxon>Bacillales</taxon>
        <taxon>Staphylococcaceae</taxon>
        <taxon>Salinicoccus</taxon>
    </lineage>
</organism>
<gene>
    <name evidence="10" type="ORF">F7P68_0007605</name>
</gene>
<dbReference type="InterPro" id="IPR045851">
    <property type="entry name" value="AMP-bd_C_sf"/>
</dbReference>
<dbReference type="Gene3D" id="3.40.50.12780">
    <property type="entry name" value="N-terminal domain of ligase-like"/>
    <property type="match status" value="1"/>
</dbReference>
<dbReference type="EMBL" id="JABEVU030000001">
    <property type="protein sequence ID" value="MDB0580394.1"/>
    <property type="molecule type" value="Genomic_DNA"/>
</dbReference>
<dbReference type="RefSeq" id="WP_052443687.1">
    <property type="nucleotide sequence ID" value="NZ_JABEVU030000001.1"/>
</dbReference>
<dbReference type="InterPro" id="IPR020845">
    <property type="entry name" value="AMP-binding_CS"/>
</dbReference>
<reference evidence="11" key="1">
    <citation type="submission" date="2020-04" db="EMBL/GenBank/DDBJ databases">
        <title>Genome analysis and biological profiling of marine Cellulosimicrobium funkei MOSEL-ME6.</title>
        <authorList>
            <person name="Tanveer F."/>
            <person name="Xie Y."/>
            <person name="Shinwari Z.K."/>
        </authorList>
    </citation>
    <scope>NUCLEOTIDE SEQUENCE [LARGE SCALE GENOMIC DNA]</scope>
    <source>
        <strain evidence="11">MOSEL-ME25</strain>
    </source>
</reference>
<dbReference type="GeneID" id="77845156"/>
<evidence type="ECO:0000259" key="7">
    <source>
        <dbReference type="Pfam" id="PF00501"/>
    </source>
</evidence>